<feature type="region of interest" description="Disordered" evidence="5">
    <location>
        <begin position="1"/>
        <end position="32"/>
    </location>
</feature>
<feature type="region of interest" description="Disordered" evidence="5">
    <location>
        <begin position="71"/>
        <end position="111"/>
    </location>
</feature>
<evidence type="ECO:0000256" key="4">
    <source>
        <dbReference type="ARBA" id="ARBA00023136"/>
    </source>
</evidence>
<keyword evidence="3 6" id="KW-1133">Transmembrane helix</keyword>
<feature type="transmembrane region" description="Helical" evidence="6">
    <location>
        <begin position="119"/>
        <end position="137"/>
    </location>
</feature>
<accession>A0A165FXL1</accession>
<feature type="transmembrane region" description="Helical" evidence="6">
    <location>
        <begin position="149"/>
        <end position="170"/>
    </location>
</feature>
<feature type="transmembrane region" description="Helical" evidence="6">
    <location>
        <begin position="191"/>
        <end position="214"/>
    </location>
</feature>
<evidence type="ECO:0000256" key="5">
    <source>
        <dbReference type="SAM" id="MobiDB-lite"/>
    </source>
</evidence>
<dbReference type="PANTHER" id="PTHR28293:SF1">
    <property type="entry name" value="NUCLEAR RIM PROTEIN 1"/>
    <property type="match status" value="1"/>
</dbReference>
<dbReference type="OrthoDB" id="3363151at2759"/>
<dbReference type="Pfam" id="PF10332">
    <property type="entry name" value="DUF2418"/>
    <property type="match status" value="1"/>
</dbReference>
<dbReference type="EMBL" id="KV427611">
    <property type="protein sequence ID" value="KZT09550.1"/>
    <property type="molecule type" value="Genomic_DNA"/>
</dbReference>
<dbReference type="Proteomes" id="UP000076871">
    <property type="component" value="Unassembled WGS sequence"/>
</dbReference>
<dbReference type="STRING" id="1314785.A0A165FXL1"/>
<gene>
    <name evidence="7" type="ORF">LAESUDRAFT_674311</name>
</gene>
<evidence type="ECO:0000313" key="7">
    <source>
        <dbReference type="EMBL" id="KZT09550.1"/>
    </source>
</evidence>
<evidence type="ECO:0000256" key="3">
    <source>
        <dbReference type="ARBA" id="ARBA00022989"/>
    </source>
</evidence>
<evidence type="ECO:0000256" key="2">
    <source>
        <dbReference type="ARBA" id="ARBA00022692"/>
    </source>
</evidence>
<reference evidence="7 8" key="1">
    <citation type="journal article" date="2016" name="Mol. Biol. Evol.">
        <title>Comparative Genomics of Early-Diverging Mushroom-Forming Fungi Provides Insights into the Origins of Lignocellulose Decay Capabilities.</title>
        <authorList>
            <person name="Nagy L.G."/>
            <person name="Riley R."/>
            <person name="Tritt A."/>
            <person name="Adam C."/>
            <person name="Daum C."/>
            <person name="Floudas D."/>
            <person name="Sun H."/>
            <person name="Yadav J.S."/>
            <person name="Pangilinan J."/>
            <person name="Larsson K.H."/>
            <person name="Matsuura K."/>
            <person name="Barry K."/>
            <person name="Labutti K."/>
            <person name="Kuo R."/>
            <person name="Ohm R.A."/>
            <person name="Bhattacharya S.S."/>
            <person name="Shirouzu T."/>
            <person name="Yoshinaga Y."/>
            <person name="Martin F.M."/>
            <person name="Grigoriev I.V."/>
            <person name="Hibbett D.S."/>
        </authorList>
    </citation>
    <scope>NUCLEOTIDE SEQUENCE [LARGE SCALE GENOMIC DNA]</scope>
    <source>
        <strain evidence="7 8">93-53</strain>
    </source>
</reference>
<dbReference type="GeneID" id="63822581"/>
<dbReference type="GO" id="GO:0012505">
    <property type="term" value="C:endomembrane system"/>
    <property type="evidence" value="ECO:0007669"/>
    <property type="project" value="UniProtKB-SubCell"/>
</dbReference>
<dbReference type="PANTHER" id="PTHR28293">
    <property type="entry name" value="NUCLEAR RIM PROTEIN 1"/>
    <property type="match status" value="1"/>
</dbReference>
<dbReference type="InParanoid" id="A0A165FXL1"/>
<evidence type="ECO:0000313" key="8">
    <source>
        <dbReference type="Proteomes" id="UP000076871"/>
    </source>
</evidence>
<sequence length="407" mass="45449">MDLRRFAQTQKAKTSSPSRMSTSPIAHVSLPSTPIRGAAMQATQHTRLVYPISPVTSPSLSASTAFDWEAARSSRPPPYSSPAARRVRNVRQSDVGTGSPGPATPGGHRRGRIVRKKGLIERITALPAAIAFELSLFPYNVPLPASRTLAWLIGGFLHFLSVCVCISRIRSLRDSDLGWEDMYREEEGKSWFDWAFYTTLLSLVTSFTHALYFFTRTRLYQLAMAAGNVPSPHAKLVPRPQSPRASSNDEDETAHASHIGPLLLSMLRNLWHGLVVSARFLLNLEPPKDRQTSFTLNGTEKIQELEVWIPSELGRELFAIYSPVHALLWTGVTTANWMLMGIIMVVTTMQIRVTTRSYEQLIKDRAIIAAEVLHEYDVKFVIPHVNPIRKDAAVMTHESEVVNAWGK</sequence>
<keyword evidence="4 6" id="KW-0472">Membrane</keyword>
<dbReference type="AlphaFoldDB" id="A0A165FXL1"/>
<dbReference type="RefSeq" id="XP_040767290.1">
    <property type="nucleotide sequence ID" value="XM_040905551.1"/>
</dbReference>
<feature type="region of interest" description="Disordered" evidence="5">
    <location>
        <begin position="232"/>
        <end position="252"/>
    </location>
</feature>
<feature type="transmembrane region" description="Helical" evidence="6">
    <location>
        <begin position="326"/>
        <end position="346"/>
    </location>
</feature>
<dbReference type="GO" id="GO:0043007">
    <property type="term" value="P:maintenance of rDNA"/>
    <property type="evidence" value="ECO:0007669"/>
    <property type="project" value="TreeGrafter"/>
</dbReference>
<keyword evidence="2 6" id="KW-0812">Transmembrane</keyword>
<evidence type="ECO:0000256" key="1">
    <source>
        <dbReference type="ARBA" id="ARBA00004127"/>
    </source>
</evidence>
<protein>
    <submittedName>
        <fullName evidence="7">Uncharacterized protein</fullName>
    </submittedName>
</protein>
<dbReference type="InterPro" id="IPR018819">
    <property type="entry name" value="Nur1/Mug154"/>
</dbReference>
<dbReference type="GO" id="GO:0007096">
    <property type="term" value="P:regulation of exit from mitosis"/>
    <property type="evidence" value="ECO:0007669"/>
    <property type="project" value="TreeGrafter"/>
</dbReference>
<feature type="compositionally biased region" description="Polar residues" evidence="5">
    <location>
        <begin position="7"/>
        <end position="24"/>
    </location>
</feature>
<comment type="subcellular location">
    <subcellularLocation>
        <location evidence="1">Endomembrane system</location>
        <topology evidence="1">Multi-pass membrane protein</topology>
    </subcellularLocation>
</comment>
<organism evidence="7 8">
    <name type="scientific">Laetiporus sulphureus 93-53</name>
    <dbReference type="NCBI Taxonomy" id="1314785"/>
    <lineage>
        <taxon>Eukaryota</taxon>
        <taxon>Fungi</taxon>
        <taxon>Dikarya</taxon>
        <taxon>Basidiomycota</taxon>
        <taxon>Agaricomycotina</taxon>
        <taxon>Agaricomycetes</taxon>
        <taxon>Polyporales</taxon>
        <taxon>Laetiporus</taxon>
    </lineage>
</organism>
<keyword evidence="8" id="KW-1185">Reference proteome</keyword>
<name>A0A165FXL1_9APHY</name>
<proteinExistence type="predicted"/>
<evidence type="ECO:0000256" key="6">
    <source>
        <dbReference type="SAM" id="Phobius"/>
    </source>
</evidence>